<dbReference type="EMBL" id="CM029047">
    <property type="protein sequence ID" value="KAG2584233.1"/>
    <property type="molecule type" value="Genomic_DNA"/>
</dbReference>
<keyword evidence="3" id="KW-1185">Reference proteome</keyword>
<comment type="caution">
    <text evidence="2">The sequence shown here is derived from an EMBL/GenBank/DDBJ whole genome shotgun (WGS) entry which is preliminary data.</text>
</comment>
<evidence type="ECO:0000256" key="1">
    <source>
        <dbReference type="SAM" id="MobiDB-lite"/>
    </source>
</evidence>
<feature type="region of interest" description="Disordered" evidence="1">
    <location>
        <begin position="68"/>
        <end position="97"/>
    </location>
</feature>
<proteinExistence type="predicted"/>
<organism evidence="2 3">
    <name type="scientific">Panicum virgatum</name>
    <name type="common">Blackwell switchgrass</name>
    <dbReference type="NCBI Taxonomy" id="38727"/>
    <lineage>
        <taxon>Eukaryota</taxon>
        <taxon>Viridiplantae</taxon>
        <taxon>Streptophyta</taxon>
        <taxon>Embryophyta</taxon>
        <taxon>Tracheophyta</taxon>
        <taxon>Spermatophyta</taxon>
        <taxon>Magnoliopsida</taxon>
        <taxon>Liliopsida</taxon>
        <taxon>Poales</taxon>
        <taxon>Poaceae</taxon>
        <taxon>PACMAD clade</taxon>
        <taxon>Panicoideae</taxon>
        <taxon>Panicodae</taxon>
        <taxon>Paniceae</taxon>
        <taxon>Panicinae</taxon>
        <taxon>Panicum</taxon>
        <taxon>Panicum sect. Hiantes</taxon>
    </lineage>
</organism>
<name>A0A8T0RHH2_PANVG</name>
<dbReference type="AlphaFoldDB" id="A0A8T0RHH2"/>
<evidence type="ECO:0000313" key="2">
    <source>
        <dbReference type="EMBL" id="KAG2584233.1"/>
    </source>
</evidence>
<evidence type="ECO:0000313" key="3">
    <source>
        <dbReference type="Proteomes" id="UP000823388"/>
    </source>
</evidence>
<dbReference type="Proteomes" id="UP000823388">
    <property type="component" value="Chromosome 6K"/>
</dbReference>
<accession>A0A8T0RHH2</accession>
<gene>
    <name evidence="2" type="ORF">PVAP13_6KG288218</name>
</gene>
<sequence length="108" mass="11449">MHRIFGSFSLLYVIHTPPLPQRVTPTKPAAGDFPGSPGGALVDKRGTHKCGVCRCACGRRKLPFASSSRRRAKATGIIQKKKGGDLLGPGRSSPGDRKCHNVLCAAGR</sequence>
<protein>
    <submittedName>
        <fullName evidence="2">Uncharacterized protein</fullName>
    </submittedName>
</protein>
<reference evidence="2" key="1">
    <citation type="submission" date="2020-05" db="EMBL/GenBank/DDBJ databases">
        <title>WGS assembly of Panicum virgatum.</title>
        <authorList>
            <person name="Lovell J.T."/>
            <person name="Jenkins J."/>
            <person name="Shu S."/>
            <person name="Juenger T.E."/>
            <person name="Schmutz J."/>
        </authorList>
    </citation>
    <scope>NUCLEOTIDE SEQUENCE</scope>
    <source>
        <strain evidence="2">AP13</strain>
    </source>
</reference>